<sequence length="301" mass="32512">MEFKKHKFELKGLIYLSLLLIAGVSVSCDYEYELPEEGSIADKTHPSANFSASQSDADFLTFNFANLSNSATDYLWDFGNGDTSTELDPSYTFPDEGVYTVSLTVSDKLGVTSTFTSDILVEKPPVPAAITPFIGEAGFEDGSDACGDGQDGRDCWRLSGASIHQITSSDGRGDTQAAKYPESATNARQSYQAITVSPNTKYIFTAFYALKSDGDYIRVSIIDGQLSNYDEFESATLLAQEKGEIVEGKGNYNAIIIEFETGANGEISMLFDSNNTSDAYIDDVSVIPVIEEAAAEETGGE</sequence>
<evidence type="ECO:0000313" key="3">
    <source>
        <dbReference type="Proteomes" id="UP001597438"/>
    </source>
</evidence>
<dbReference type="SMART" id="SM00089">
    <property type="entry name" value="PKD"/>
    <property type="match status" value="1"/>
</dbReference>
<gene>
    <name evidence="2" type="ORF">ACFSYS_17215</name>
</gene>
<evidence type="ECO:0000259" key="1">
    <source>
        <dbReference type="PROSITE" id="PS50093"/>
    </source>
</evidence>
<dbReference type="Gene3D" id="2.60.40.10">
    <property type="entry name" value="Immunoglobulins"/>
    <property type="match status" value="1"/>
</dbReference>
<dbReference type="InterPro" id="IPR022409">
    <property type="entry name" value="PKD/Chitinase_dom"/>
</dbReference>
<proteinExistence type="predicted"/>
<dbReference type="InterPro" id="IPR000601">
    <property type="entry name" value="PKD_dom"/>
</dbReference>
<dbReference type="PROSITE" id="PS51257">
    <property type="entry name" value="PROKAR_LIPOPROTEIN"/>
    <property type="match status" value="1"/>
</dbReference>
<feature type="domain" description="PKD" evidence="1">
    <location>
        <begin position="60"/>
        <end position="128"/>
    </location>
</feature>
<dbReference type="RefSeq" id="WP_251740172.1">
    <property type="nucleotide sequence ID" value="NZ_JBHUOJ010000037.1"/>
</dbReference>
<dbReference type="InterPro" id="IPR035986">
    <property type="entry name" value="PKD_dom_sf"/>
</dbReference>
<evidence type="ECO:0000313" key="2">
    <source>
        <dbReference type="EMBL" id="MFD2835032.1"/>
    </source>
</evidence>
<keyword evidence="3" id="KW-1185">Reference proteome</keyword>
<dbReference type="SUPFAM" id="SSF49299">
    <property type="entry name" value="PKD domain"/>
    <property type="match status" value="1"/>
</dbReference>
<accession>A0ABW5X999</accession>
<name>A0ABW5X999_9FLAO</name>
<organism evidence="2 3">
    <name type="scientific">Christiangramia antarctica</name>
    <dbReference type="NCBI Taxonomy" id="2058158"/>
    <lineage>
        <taxon>Bacteria</taxon>
        <taxon>Pseudomonadati</taxon>
        <taxon>Bacteroidota</taxon>
        <taxon>Flavobacteriia</taxon>
        <taxon>Flavobacteriales</taxon>
        <taxon>Flavobacteriaceae</taxon>
        <taxon>Christiangramia</taxon>
    </lineage>
</organism>
<dbReference type="EMBL" id="JBHUOJ010000037">
    <property type="protein sequence ID" value="MFD2835032.1"/>
    <property type="molecule type" value="Genomic_DNA"/>
</dbReference>
<dbReference type="Proteomes" id="UP001597438">
    <property type="component" value="Unassembled WGS sequence"/>
</dbReference>
<dbReference type="InterPro" id="IPR013783">
    <property type="entry name" value="Ig-like_fold"/>
</dbReference>
<dbReference type="Gene3D" id="2.60.120.260">
    <property type="entry name" value="Galactose-binding domain-like"/>
    <property type="match status" value="1"/>
</dbReference>
<dbReference type="Pfam" id="PF18911">
    <property type="entry name" value="PKD_4"/>
    <property type="match status" value="1"/>
</dbReference>
<protein>
    <submittedName>
        <fullName evidence="2">PKD domain-containing protein</fullName>
    </submittedName>
</protein>
<reference evidence="3" key="1">
    <citation type="journal article" date="2019" name="Int. J. Syst. Evol. Microbiol.">
        <title>The Global Catalogue of Microorganisms (GCM) 10K type strain sequencing project: providing services to taxonomists for standard genome sequencing and annotation.</title>
        <authorList>
            <consortium name="The Broad Institute Genomics Platform"/>
            <consortium name="The Broad Institute Genome Sequencing Center for Infectious Disease"/>
            <person name="Wu L."/>
            <person name="Ma J."/>
        </authorList>
    </citation>
    <scope>NUCLEOTIDE SEQUENCE [LARGE SCALE GENOMIC DNA]</scope>
    <source>
        <strain evidence="3">KCTC 52925</strain>
    </source>
</reference>
<dbReference type="CDD" id="cd00146">
    <property type="entry name" value="PKD"/>
    <property type="match status" value="1"/>
</dbReference>
<comment type="caution">
    <text evidence="2">The sequence shown here is derived from an EMBL/GenBank/DDBJ whole genome shotgun (WGS) entry which is preliminary data.</text>
</comment>
<dbReference type="PROSITE" id="PS50093">
    <property type="entry name" value="PKD"/>
    <property type="match status" value="1"/>
</dbReference>